<evidence type="ECO:0000256" key="2">
    <source>
        <dbReference type="ARBA" id="ARBA00023002"/>
    </source>
</evidence>
<organism evidence="6 7">
    <name type="scientific">Streptomyces typhae</name>
    <dbReference type="NCBI Taxonomy" id="2681492"/>
    <lineage>
        <taxon>Bacteria</taxon>
        <taxon>Bacillati</taxon>
        <taxon>Actinomycetota</taxon>
        <taxon>Actinomycetes</taxon>
        <taxon>Kitasatosporales</taxon>
        <taxon>Streptomycetaceae</taxon>
        <taxon>Streptomyces</taxon>
    </lineage>
</organism>
<dbReference type="InterPro" id="IPR011989">
    <property type="entry name" value="ARM-like"/>
</dbReference>
<dbReference type="GO" id="GO:0009055">
    <property type="term" value="F:electron transfer activity"/>
    <property type="evidence" value="ECO:0007669"/>
    <property type="project" value="TreeGrafter"/>
</dbReference>
<dbReference type="SMART" id="SM00567">
    <property type="entry name" value="EZ_HEAT"/>
    <property type="match status" value="6"/>
</dbReference>
<dbReference type="GO" id="GO:0009061">
    <property type="term" value="P:anaerobic respiration"/>
    <property type="evidence" value="ECO:0007669"/>
    <property type="project" value="TreeGrafter"/>
</dbReference>
<dbReference type="InterPro" id="IPR037099">
    <property type="entry name" value="Fum_R/Succ_DH_flav-like_C_sf"/>
</dbReference>
<dbReference type="PANTHER" id="PTHR11632:SF73">
    <property type="entry name" value="BLR3196 PROTEIN"/>
    <property type="match status" value="1"/>
</dbReference>
<dbReference type="EMBL" id="WPNZ01000037">
    <property type="protein sequence ID" value="MVO90732.1"/>
    <property type="molecule type" value="Genomic_DNA"/>
</dbReference>
<dbReference type="NCBIfam" id="NF010374">
    <property type="entry name" value="PRK13800.1"/>
    <property type="match status" value="1"/>
</dbReference>
<dbReference type="Gene3D" id="3.50.50.60">
    <property type="entry name" value="FAD/NAD(P)-binding domain"/>
    <property type="match status" value="2"/>
</dbReference>
<dbReference type="PRINTS" id="PR00368">
    <property type="entry name" value="FADPNR"/>
</dbReference>
<dbReference type="GO" id="GO:0050660">
    <property type="term" value="F:flavin adenine dinucleotide binding"/>
    <property type="evidence" value="ECO:0007669"/>
    <property type="project" value="TreeGrafter"/>
</dbReference>
<feature type="domain" description="Fumarate reductase/succinate dehydrogenase flavoprotein-like C-terminal" evidence="5">
    <location>
        <begin position="445"/>
        <end position="559"/>
    </location>
</feature>
<sequence>MAIPALSDATELSCDVLVVGGGTAGTMAALTAAERGADVLLLEKAHVRHSGALAMGMDGVNNAIIPGRAEPDDYVAEITRANDGVVDQSTVRQTATRGYAMVERLESYGVKFEKDEHGEYAVRQVHRSGSYVLPMPEGKDVKKVLYRQLRRREMRERIRIENRVMPVRVLTAGGRAVGAAGFHTRTGEFTVVRAGAVILATGACGRLGLPASGYLYGTYENPTNAGDGYAMAYHAGAALTGIECFQINPLIKDYNGPACAYVANPFGGYQVNRHGERFVESDYWSGQMMSEFAAELASDRGPVYLKLSHLPEETISAVESILHTTERPTRATFHEGRGHDYRTHDVEMHISEIGLCGGHSASGVRVDAHARTTVPRLYAAGDLACVPHNYMIGAFVFGDLAGADAARFRAYDGELPRDQLAAAHELVYRPLRHPEGPPQPQVEYKLRRFVNDYVAPPKTGAKLSLAVAAFERMRTEIEGMGARTAHELMRCAEVTFIRDCAEMAARASLARTESRWGLYHERLDHPGRDDAGWLHHLDLRKSPSGAMEFTARPVEPYVVPVPEFTPAGGPERALGEAVTVPVATAGAREAAPARRGTAAAPQRTAAAPQGTAPAPQGTAPAPQDTARAPQETTPTPQDTTRAPQETTPTPQDTARAPQETTPTPQDTARAPHETTPTPQETAVAPKVTAPAPQETATAPQETAPAPRETARAPHETARAPHETARAPQETAQAPHETAQAPHETAPSARPAAQAQAPVAAGGPSPALLRLLSLAEDSPGLDALAGYLTDADPAVRATAVAVLAETLPAGAGPALAARLRDDAPQVRAAAAGALRELVEVLPADEELASGLRAALGVTDPAVRGATLDALRALRLGDTAVYAAALADPDADVRIHAVRALVSVDATADLAGAAADPDRAVRVAVARGLAAVRDPAAGPLAPLVDDPDPLVRAAALTALADTGCPPAYTGRAVAALADPAWQVRAGAATALRRAAPGPAVPALAEASADRNADVRKAAVLSLLVHRADPDARAALAAATADTDADVRAYAARAAGAAS</sequence>
<feature type="region of interest" description="Disordered" evidence="3">
    <location>
        <begin position="587"/>
        <end position="762"/>
    </location>
</feature>
<dbReference type="InterPro" id="IPR015939">
    <property type="entry name" value="Fum_Rdtase/Succ_DH_flav-like_C"/>
</dbReference>
<name>A0A6L6XA15_9ACTN</name>
<dbReference type="GO" id="GO:0000104">
    <property type="term" value="F:succinate dehydrogenase activity"/>
    <property type="evidence" value="ECO:0007669"/>
    <property type="project" value="TreeGrafter"/>
</dbReference>
<proteinExistence type="predicted"/>
<dbReference type="SUPFAM" id="SSF48371">
    <property type="entry name" value="ARM repeat"/>
    <property type="match status" value="2"/>
</dbReference>
<dbReference type="InterPro" id="IPR036188">
    <property type="entry name" value="FAD/NAD-bd_sf"/>
</dbReference>
<dbReference type="Gene3D" id="1.25.10.10">
    <property type="entry name" value="Leucine-rich Repeat Variant"/>
    <property type="match status" value="2"/>
</dbReference>
<evidence type="ECO:0000256" key="1">
    <source>
        <dbReference type="ARBA" id="ARBA00022630"/>
    </source>
</evidence>
<dbReference type="PROSITE" id="PS50077">
    <property type="entry name" value="HEAT_REPEAT"/>
    <property type="match status" value="1"/>
</dbReference>
<keyword evidence="7" id="KW-1185">Reference proteome</keyword>
<dbReference type="InterPro" id="IPR003953">
    <property type="entry name" value="FAD-dep_OxRdtase_2_FAD-bd"/>
</dbReference>
<dbReference type="Pfam" id="PF13646">
    <property type="entry name" value="HEAT_2"/>
    <property type="match status" value="3"/>
</dbReference>
<dbReference type="NCBIfam" id="NF006131">
    <property type="entry name" value="PRK08275.1"/>
    <property type="match status" value="1"/>
</dbReference>
<dbReference type="SUPFAM" id="SSF46977">
    <property type="entry name" value="Succinate dehydrogenase/fumarate reductase flavoprotein C-terminal domain"/>
    <property type="match status" value="1"/>
</dbReference>
<gene>
    <name evidence="6" type="ORF">GPA10_39835</name>
</gene>
<feature type="domain" description="FAD-dependent oxidoreductase 2 FAD-binding" evidence="4">
    <location>
        <begin position="15"/>
        <end position="386"/>
    </location>
</feature>
<feature type="compositionally biased region" description="Basic and acidic residues" evidence="3">
    <location>
        <begin position="708"/>
        <end position="724"/>
    </location>
</feature>
<protein>
    <submittedName>
        <fullName evidence="6">Fumarate reductase/succinate dehydrogenase flavoprotein subunit</fullName>
    </submittedName>
</protein>
<dbReference type="Proteomes" id="UP000483802">
    <property type="component" value="Unassembled WGS sequence"/>
</dbReference>
<feature type="compositionally biased region" description="Polar residues" evidence="3">
    <location>
        <begin position="645"/>
        <end position="666"/>
    </location>
</feature>
<feature type="compositionally biased region" description="Low complexity" evidence="3">
    <location>
        <begin position="587"/>
        <end position="644"/>
    </location>
</feature>
<dbReference type="InterPro" id="IPR016024">
    <property type="entry name" value="ARM-type_fold"/>
</dbReference>
<dbReference type="AlphaFoldDB" id="A0A6L6XA15"/>
<evidence type="ECO:0000256" key="3">
    <source>
        <dbReference type="SAM" id="MobiDB-lite"/>
    </source>
</evidence>
<evidence type="ECO:0000313" key="6">
    <source>
        <dbReference type="EMBL" id="MVO90732.1"/>
    </source>
</evidence>
<dbReference type="InterPro" id="IPR021133">
    <property type="entry name" value="HEAT_type_2"/>
</dbReference>
<feature type="compositionally biased region" description="Low complexity" evidence="3">
    <location>
        <begin position="745"/>
        <end position="762"/>
    </location>
</feature>
<dbReference type="Pfam" id="PF00890">
    <property type="entry name" value="FAD_binding_2"/>
    <property type="match status" value="1"/>
</dbReference>
<evidence type="ECO:0000259" key="5">
    <source>
        <dbReference type="Pfam" id="PF02910"/>
    </source>
</evidence>
<comment type="caution">
    <text evidence="6">The sequence shown here is derived from an EMBL/GenBank/DDBJ whole genome shotgun (WGS) entry which is preliminary data.</text>
</comment>
<dbReference type="InterPro" id="IPR004155">
    <property type="entry name" value="PBS_lyase_HEAT"/>
</dbReference>
<reference evidence="6 7" key="1">
    <citation type="submission" date="2019-11" db="EMBL/GenBank/DDBJ databases">
        <title>Streptomyces typhae sp. nov., a novel endophytic actinomycete isolated from the root of cattail pollen (Typha angustifolia L.).</title>
        <authorList>
            <person name="Peng C."/>
        </authorList>
    </citation>
    <scope>NUCLEOTIDE SEQUENCE [LARGE SCALE GENOMIC DNA]</scope>
    <source>
        <strain evidence="7">p1417</strain>
    </source>
</reference>
<keyword evidence="1" id="KW-0285">Flavoprotein</keyword>
<dbReference type="SUPFAM" id="SSF51905">
    <property type="entry name" value="FAD/NAD(P)-binding domain"/>
    <property type="match status" value="1"/>
</dbReference>
<evidence type="ECO:0000313" key="7">
    <source>
        <dbReference type="Proteomes" id="UP000483802"/>
    </source>
</evidence>
<feature type="compositionally biased region" description="Low complexity" evidence="3">
    <location>
        <begin position="681"/>
        <end position="707"/>
    </location>
</feature>
<dbReference type="Pfam" id="PF02910">
    <property type="entry name" value="Succ_DH_flav_C"/>
    <property type="match status" value="1"/>
</dbReference>
<evidence type="ECO:0000259" key="4">
    <source>
        <dbReference type="Pfam" id="PF00890"/>
    </source>
</evidence>
<dbReference type="PRINTS" id="PR00411">
    <property type="entry name" value="PNDRDTASEI"/>
</dbReference>
<accession>A0A6L6XA15</accession>
<dbReference type="InterPro" id="IPR030664">
    <property type="entry name" value="SdhA/FrdA/AprA"/>
</dbReference>
<dbReference type="PANTHER" id="PTHR11632">
    <property type="entry name" value="SUCCINATE DEHYDROGENASE 2 FLAVOPROTEIN SUBUNIT"/>
    <property type="match status" value="1"/>
</dbReference>
<dbReference type="GO" id="GO:0005886">
    <property type="term" value="C:plasma membrane"/>
    <property type="evidence" value="ECO:0007669"/>
    <property type="project" value="TreeGrafter"/>
</dbReference>
<keyword evidence="2" id="KW-0560">Oxidoreductase</keyword>